<dbReference type="CDD" id="cd05157">
    <property type="entry name" value="ETNK_euk"/>
    <property type="match status" value="1"/>
</dbReference>
<organism evidence="6">
    <name type="scientific">Capitella teleta</name>
    <name type="common">Polychaete worm</name>
    <dbReference type="NCBI Taxonomy" id="283909"/>
    <lineage>
        <taxon>Eukaryota</taxon>
        <taxon>Metazoa</taxon>
        <taxon>Spiralia</taxon>
        <taxon>Lophotrochozoa</taxon>
        <taxon>Annelida</taxon>
        <taxon>Polychaeta</taxon>
        <taxon>Sedentaria</taxon>
        <taxon>Scolecida</taxon>
        <taxon>Capitellidae</taxon>
        <taxon>Capitella</taxon>
    </lineage>
</organism>
<dbReference type="AlphaFoldDB" id="R7V3S5"/>
<sequence length="307" mass="34544">MAAIPGPIYSDAHIPRDSMVAGARALMRTIRPQWSSADVTVKVFTDGTSNQLVGCCNQQCPEAGMVLVRVYGPNTELLIDRDAELVVMTLLHAAGCGPALLAKFTNGVAYDFVPGHCPTLEEIRTEKYGSLTARAMAKIHLIKPAEFLPPTLTINQEPDLFQNLHKCLDLLPENFDDQGKNQKLQELKKAYDFADEVELLEKELLPLQSPVVLCHNDAAANNIIYKPGEDEICFIDYEYSSFNYSAYDIANHFCEYCGCLLQASHLYWGMWALIQAKHSIIEYDFIGYAEERFGEYFKRKGEFLKLQ</sequence>
<comment type="pathway">
    <text evidence="3">Phospholipid metabolism; phosphatidylethanolamine biosynthesis; phosphatidylethanolamine from ethanolamine: step 1/3.</text>
</comment>
<name>R7V3S5_CAPTE</name>
<dbReference type="OMA" id="LWQKMHS"/>
<dbReference type="PANTHER" id="PTHR22603:SF66">
    <property type="entry name" value="ETHANOLAMINE KINASE"/>
    <property type="match status" value="1"/>
</dbReference>
<dbReference type="OrthoDB" id="10267235at2759"/>
<dbReference type="EMBL" id="AMQN01018975">
    <property type="status" value="NOT_ANNOTATED_CDS"/>
    <property type="molecule type" value="Genomic_DNA"/>
</dbReference>
<dbReference type="EnsemblMetazoa" id="CapteT210453">
    <property type="protein sequence ID" value="CapteP210453"/>
    <property type="gene ID" value="CapteG210453"/>
</dbReference>
<keyword evidence="2" id="KW-1208">Phospholipid metabolism</keyword>
<evidence type="ECO:0000313" key="8">
    <source>
        <dbReference type="Proteomes" id="UP000014760"/>
    </source>
</evidence>
<evidence type="ECO:0000313" key="6">
    <source>
        <dbReference type="EMBL" id="ELU13508.1"/>
    </source>
</evidence>
<reference evidence="8" key="1">
    <citation type="submission" date="2012-12" db="EMBL/GenBank/DDBJ databases">
        <authorList>
            <person name="Hellsten U."/>
            <person name="Grimwood J."/>
            <person name="Chapman J.A."/>
            <person name="Shapiro H."/>
            <person name="Aerts A."/>
            <person name="Otillar R.P."/>
            <person name="Terry A.Y."/>
            <person name="Boore J.L."/>
            <person name="Simakov O."/>
            <person name="Marletaz F."/>
            <person name="Cho S.-J."/>
            <person name="Edsinger-Gonzales E."/>
            <person name="Havlak P."/>
            <person name="Kuo D.-H."/>
            <person name="Larsson T."/>
            <person name="Lv J."/>
            <person name="Arendt D."/>
            <person name="Savage R."/>
            <person name="Osoegawa K."/>
            <person name="de Jong P."/>
            <person name="Lindberg D.R."/>
            <person name="Seaver E.C."/>
            <person name="Weisblat D.A."/>
            <person name="Putnam N.H."/>
            <person name="Grigoriev I.V."/>
            <person name="Rokhsar D.S."/>
        </authorList>
    </citation>
    <scope>NUCLEOTIDE SEQUENCE</scope>
    <source>
        <strain evidence="8">I ESC-2004</strain>
    </source>
</reference>
<dbReference type="HOGENOM" id="CLU_012712_1_0_1"/>
<comment type="similarity">
    <text evidence="4">Belongs to the choline/ethanolamine kinase family.</text>
</comment>
<reference evidence="7" key="3">
    <citation type="submission" date="2015-06" db="UniProtKB">
        <authorList>
            <consortium name="EnsemblMetazoa"/>
        </authorList>
    </citation>
    <scope>IDENTIFICATION</scope>
</reference>
<evidence type="ECO:0000256" key="5">
    <source>
        <dbReference type="ARBA" id="ARBA00038874"/>
    </source>
</evidence>
<dbReference type="GO" id="GO:0004305">
    <property type="term" value="F:ethanolamine kinase activity"/>
    <property type="evidence" value="ECO:0007669"/>
    <property type="project" value="UniProtKB-EC"/>
</dbReference>
<reference evidence="6 8" key="2">
    <citation type="journal article" date="2013" name="Nature">
        <title>Insights into bilaterian evolution from three spiralian genomes.</title>
        <authorList>
            <person name="Simakov O."/>
            <person name="Marletaz F."/>
            <person name="Cho S.J."/>
            <person name="Edsinger-Gonzales E."/>
            <person name="Havlak P."/>
            <person name="Hellsten U."/>
            <person name="Kuo D.H."/>
            <person name="Larsson T."/>
            <person name="Lv J."/>
            <person name="Arendt D."/>
            <person name="Savage R."/>
            <person name="Osoegawa K."/>
            <person name="de Jong P."/>
            <person name="Grimwood J."/>
            <person name="Chapman J.A."/>
            <person name="Shapiro H."/>
            <person name="Aerts A."/>
            <person name="Otillar R.P."/>
            <person name="Terry A.Y."/>
            <person name="Boore J.L."/>
            <person name="Grigoriev I.V."/>
            <person name="Lindberg D.R."/>
            <person name="Seaver E.C."/>
            <person name="Weisblat D.A."/>
            <person name="Putnam N.H."/>
            <person name="Rokhsar D.S."/>
        </authorList>
    </citation>
    <scope>NUCLEOTIDE SEQUENCE</scope>
    <source>
        <strain evidence="6 8">I ESC-2004</strain>
    </source>
</reference>
<evidence type="ECO:0000256" key="1">
    <source>
        <dbReference type="ARBA" id="ARBA00023209"/>
    </source>
</evidence>
<dbReference type="EMBL" id="KB295162">
    <property type="protein sequence ID" value="ELU13508.1"/>
    <property type="molecule type" value="Genomic_DNA"/>
</dbReference>
<accession>R7V3S5</accession>
<dbReference type="Gene3D" id="3.90.1200.10">
    <property type="match status" value="2"/>
</dbReference>
<dbReference type="InterPro" id="IPR011009">
    <property type="entry name" value="Kinase-like_dom_sf"/>
</dbReference>
<keyword evidence="1" id="KW-0594">Phospholipid biosynthesis</keyword>
<protein>
    <recommendedName>
        <fullName evidence="5">ethanolamine kinase</fullName>
        <ecNumber evidence="5">2.7.1.82</ecNumber>
    </recommendedName>
</protein>
<keyword evidence="1" id="KW-0444">Lipid biosynthesis</keyword>
<dbReference type="SUPFAM" id="SSF56112">
    <property type="entry name" value="Protein kinase-like (PK-like)"/>
    <property type="match status" value="1"/>
</dbReference>
<evidence type="ECO:0000313" key="7">
    <source>
        <dbReference type="EnsemblMetazoa" id="CapteP210453"/>
    </source>
</evidence>
<evidence type="ECO:0000256" key="4">
    <source>
        <dbReference type="ARBA" id="ARBA00038211"/>
    </source>
</evidence>
<dbReference type="EC" id="2.7.1.82" evidence="5"/>
<dbReference type="Gene3D" id="3.30.200.20">
    <property type="entry name" value="Phosphorylase Kinase, domain 1"/>
    <property type="match status" value="1"/>
</dbReference>
<dbReference type="Pfam" id="PF01633">
    <property type="entry name" value="Choline_kinase"/>
    <property type="match status" value="2"/>
</dbReference>
<proteinExistence type="inferred from homology"/>
<evidence type="ECO:0000256" key="2">
    <source>
        <dbReference type="ARBA" id="ARBA00023264"/>
    </source>
</evidence>
<dbReference type="GO" id="GO:0006646">
    <property type="term" value="P:phosphatidylethanolamine biosynthetic process"/>
    <property type="evidence" value="ECO:0007669"/>
    <property type="project" value="TreeGrafter"/>
</dbReference>
<dbReference type="Proteomes" id="UP000014760">
    <property type="component" value="Unassembled WGS sequence"/>
</dbReference>
<keyword evidence="1" id="KW-0443">Lipid metabolism</keyword>
<dbReference type="STRING" id="283909.R7V3S5"/>
<gene>
    <name evidence="6" type="ORF">CAPTEDRAFT_210453</name>
</gene>
<keyword evidence="8" id="KW-1185">Reference proteome</keyword>
<evidence type="ECO:0000256" key="3">
    <source>
        <dbReference type="ARBA" id="ARBA00037883"/>
    </source>
</evidence>
<dbReference type="PANTHER" id="PTHR22603">
    <property type="entry name" value="CHOLINE/ETHANOALAMINE KINASE"/>
    <property type="match status" value="1"/>
</dbReference>
<dbReference type="GO" id="GO:0005737">
    <property type="term" value="C:cytoplasm"/>
    <property type="evidence" value="ECO:0007669"/>
    <property type="project" value="TreeGrafter"/>
</dbReference>